<dbReference type="AlphaFoldDB" id="H1XS52"/>
<evidence type="ECO:0000313" key="4">
    <source>
        <dbReference type="Proteomes" id="UP000004671"/>
    </source>
</evidence>
<dbReference type="InterPro" id="IPR029044">
    <property type="entry name" value="Nucleotide-diphossugar_trans"/>
</dbReference>
<evidence type="ECO:0000313" key="3">
    <source>
        <dbReference type="EMBL" id="EHO40216.1"/>
    </source>
</evidence>
<dbReference type="GO" id="GO:0016758">
    <property type="term" value="F:hexosyltransferase activity"/>
    <property type="evidence" value="ECO:0007669"/>
    <property type="project" value="UniProtKB-ARBA"/>
</dbReference>
<protein>
    <submittedName>
        <fullName evidence="3">Glycosyl transferase family 2</fullName>
    </submittedName>
</protein>
<dbReference type="Proteomes" id="UP000004671">
    <property type="component" value="Chromosome"/>
</dbReference>
<dbReference type="PANTHER" id="PTHR22916:SF3">
    <property type="entry name" value="UDP-GLCNAC:BETAGAL BETA-1,3-N-ACETYLGLUCOSAMINYLTRANSFERASE-LIKE PROTEIN 1"/>
    <property type="match status" value="1"/>
</dbReference>
<dbReference type="Pfam" id="PF00535">
    <property type="entry name" value="Glycos_transf_2"/>
    <property type="match status" value="1"/>
</dbReference>
<keyword evidence="4" id="KW-1185">Reference proteome</keyword>
<dbReference type="Gene3D" id="3.90.550.10">
    <property type="entry name" value="Spore Coat Polysaccharide Biosynthesis Protein SpsA, Chain A"/>
    <property type="match status" value="1"/>
</dbReference>
<dbReference type="STRING" id="880073.Cabys_3407"/>
<sequence length="317" mass="37424">MKPTYPKISVIIITYNQEKLISRAIDSVINQKDYLHELIISDDCSKDKTWDVVKKYKEKFPGKIKVQRHKQNLGIYENLESTYHLVTGEIIFFLSGDDAMGEDLLKSTCELLVNKEVDYKKDRFCVLTDYKVVYPDGREEVRNNNLVKKYDPFKLKLRGLIVNRALGLSSSILESMRKINISSLRKGDLPSSLQEGLFDQLPYYFADKIYYISVIGNVYFKKTGISVLMNKQDSMKEINKNILDFCDKIPDYYDNLSTVDIKWLTFLRVKSEYFLEPILVRIFRYFINLIILLKDPFRKYLWLKEVKIFIKNVYRLI</sequence>
<organism evidence="3 4">
    <name type="scientific">Caldithrix abyssi DSM 13497</name>
    <dbReference type="NCBI Taxonomy" id="880073"/>
    <lineage>
        <taxon>Bacteria</taxon>
        <taxon>Pseudomonadati</taxon>
        <taxon>Calditrichota</taxon>
        <taxon>Calditrichia</taxon>
        <taxon>Calditrichales</taxon>
        <taxon>Calditrichaceae</taxon>
        <taxon>Caldithrix</taxon>
    </lineage>
</organism>
<dbReference type="EMBL" id="CP018099">
    <property type="protein sequence ID" value="APF20155.1"/>
    <property type="molecule type" value="Genomic_DNA"/>
</dbReference>
<name>H1XS52_CALAY</name>
<keyword evidence="3" id="KW-0808">Transferase</keyword>
<dbReference type="PaxDb" id="880073-Calab_0573"/>
<dbReference type="KEGG" id="caby:Cabys_3407"/>
<dbReference type="InterPro" id="IPR001173">
    <property type="entry name" value="Glyco_trans_2-like"/>
</dbReference>
<dbReference type="HOGENOM" id="CLU_896165_0_0_0"/>
<gene>
    <name evidence="2" type="ORF">Cabys_3407</name>
    <name evidence="3" type="ORF">Calab_0573</name>
</gene>
<evidence type="ECO:0000313" key="2">
    <source>
        <dbReference type="EMBL" id="APF20155.1"/>
    </source>
</evidence>
<feature type="domain" description="Glycosyltransferase 2-like" evidence="1">
    <location>
        <begin position="9"/>
        <end position="117"/>
    </location>
</feature>
<dbReference type="OrthoDB" id="9802649at2"/>
<proteinExistence type="predicted"/>
<dbReference type="Proteomes" id="UP000183868">
    <property type="component" value="Chromosome"/>
</dbReference>
<dbReference type="SUPFAM" id="SSF53448">
    <property type="entry name" value="Nucleotide-diphospho-sugar transferases"/>
    <property type="match status" value="1"/>
</dbReference>
<reference evidence="2 5" key="2">
    <citation type="submission" date="2016-11" db="EMBL/GenBank/DDBJ databases">
        <title>Genomic analysis of Caldithrix abyssi and proposal of a novel bacterial phylum Caldithrichaeota.</title>
        <authorList>
            <person name="Kublanov I."/>
            <person name="Sigalova O."/>
            <person name="Gavrilov S."/>
            <person name="Lebedinsky A."/>
            <person name="Ivanova N."/>
            <person name="Daum C."/>
            <person name="Reddy T."/>
            <person name="Klenk H.P."/>
            <person name="Goker M."/>
            <person name="Reva O."/>
            <person name="Miroshnichenko M."/>
            <person name="Kyprides N."/>
            <person name="Woyke T."/>
            <person name="Gelfand M."/>
        </authorList>
    </citation>
    <scope>NUCLEOTIDE SEQUENCE [LARGE SCALE GENOMIC DNA]</scope>
    <source>
        <strain evidence="2 5">LF13</strain>
    </source>
</reference>
<dbReference type="RefSeq" id="WP_006927144.1">
    <property type="nucleotide sequence ID" value="NZ_CM001402.1"/>
</dbReference>
<evidence type="ECO:0000313" key="5">
    <source>
        <dbReference type="Proteomes" id="UP000183868"/>
    </source>
</evidence>
<reference evidence="3 4" key="1">
    <citation type="submission" date="2011-09" db="EMBL/GenBank/DDBJ databases">
        <title>The permanent draft genome of Caldithrix abyssi DSM 13497.</title>
        <authorList>
            <consortium name="US DOE Joint Genome Institute (JGI-PGF)"/>
            <person name="Lucas S."/>
            <person name="Han J."/>
            <person name="Lapidus A."/>
            <person name="Bruce D."/>
            <person name="Goodwin L."/>
            <person name="Pitluck S."/>
            <person name="Peters L."/>
            <person name="Kyrpides N."/>
            <person name="Mavromatis K."/>
            <person name="Ivanova N."/>
            <person name="Mikhailova N."/>
            <person name="Chertkov O."/>
            <person name="Detter J.C."/>
            <person name="Tapia R."/>
            <person name="Han C."/>
            <person name="Land M."/>
            <person name="Hauser L."/>
            <person name="Markowitz V."/>
            <person name="Cheng J.-F."/>
            <person name="Hugenholtz P."/>
            <person name="Woyke T."/>
            <person name="Wu D."/>
            <person name="Spring S."/>
            <person name="Brambilla E."/>
            <person name="Klenk H.-P."/>
            <person name="Eisen J.A."/>
        </authorList>
    </citation>
    <scope>NUCLEOTIDE SEQUENCE [LARGE SCALE GENOMIC DNA]</scope>
    <source>
        <strain evidence="3 4">DSM 13497</strain>
    </source>
</reference>
<dbReference type="eggNOG" id="COG0463">
    <property type="taxonomic scope" value="Bacteria"/>
</dbReference>
<dbReference type="PANTHER" id="PTHR22916">
    <property type="entry name" value="GLYCOSYLTRANSFERASE"/>
    <property type="match status" value="1"/>
</dbReference>
<dbReference type="EMBL" id="CM001402">
    <property type="protein sequence ID" value="EHO40216.1"/>
    <property type="molecule type" value="Genomic_DNA"/>
</dbReference>
<evidence type="ECO:0000259" key="1">
    <source>
        <dbReference type="Pfam" id="PF00535"/>
    </source>
</evidence>
<dbReference type="InParanoid" id="H1XS52"/>
<accession>H1XS52</accession>